<evidence type="ECO:0000259" key="5">
    <source>
        <dbReference type="PROSITE" id="PS51464"/>
    </source>
</evidence>
<dbReference type="InterPro" id="IPR046348">
    <property type="entry name" value="SIS_dom_sf"/>
</dbReference>
<reference evidence="7" key="2">
    <citation type="journal article" date="2023" name="Antibiotics">
        <title>Prevalence and Molecular Characterization of Methicillin-Resistant Staphylococci (MRS) and Mammaliicocci (MRM) in Dromedary Camels from Algeria: First Detection of SCCmec-mecC Hybrid in Methicillin-Resistant Mammaliicoccus lentus.</title>
        <authorList>
            <person name="Belhout C."/>
            <person name="Boyen F."/>
            <person name="Vereecke N."/>
            <person name="Theuns S."/>
            <person name="Taibi N."/>
            <person name="Stegger M."/>
            <person name="de la Fe-Rodriguez P.Y."/>
            <person name="Bouayad L."/>
            <person name="Elgroud R."/>
            <person name="Butaye P."/>
        </authorList>
    </citation>
    <scope>NUCLEOTIDE SEQUENCE</scope>
    <source>
        <strain evidence="7">7048</strain>
    </source>
</reference>
<dbReference type="PANTHER" id="PTHR30514">
    <property type="entry name" value="GLUCOKINASE"/>
    <property type="match status" value="1"/>
</dbReference>
<dbReference type="Proteomes" id="UP001223261">
    <property type="component" value="Chromosome"/>
</dbReference>
<evidence type="ECO:0000256" key="2">
    <source>
        <dbReference type="ARBA" id="ARBA00023125"/>
    </source>
</evidence>
<keyword evidence="8" id="KW-1185">Reference proteome</keyword>
<keyword evidence="2" id="KW-0238">DNA-binding</keyword>
<keyword evidence="3" id="KW-0804">Transcription</keyword>
<dbReference type="Pfam" id="PF01418">
    <property type="entry name" value="HTH_6"/>
    <property type="match status" value="1"/>
</dbReference>
<dbReference type="RefSeq" id="WP_016999355.1">
    <property type="nucleotide sequence ID" value="NZ_CABIVY010000012.1"/>
</dbReference>
<dbReference type="Gene3D" id="3.40.50.10490">
    <property type="entry name" value="Glucose-6-phosphate isomerase like protein, domain 1"/>
    <property type="match status" value="1"/>
</dbReference>
<dbReference type="InterPro" id="IPR047640">
    <property type="entry name" value="RpiR-like"/>
</dbReference>
<dbReference type="EMBL" id="CP118848">
    <property type="protein sequence ID" value="WHI60426.1"/>
    <property type="molecule type" value="Genomic_DNA"/>
</dbReference>
<dbReference type="EMBL" id="JAHLZN010000002">
    <property type="protein sequence ID" value="MBU6112805.1"/>
    <property type="molecule type" value="Genomic_DNA"/>
</dbReference>
<name>A0AAP1RSL6_MAMLE</name>
<dbReference type="GO" id="GO:0003700">
    <property type="term" value="F:DNA-binding transcription factor activity"/>
    <property type="evidence" value="ECO:0007669"/>
    <property type="project" value="InterPro"/>
</dbReference>
<dbReference type="Proteomes" id="UP000770161">
    <property type="component" value="Unassembled WGS sequence"/>
</dbReference>
<evidence type="ECO:0000313" key="9">
    <source>
        <dbReference type="Proteomes" id="UP001223261"/>
    </source>
</evidence>
<protein>
    <submittedName>
        <fullName evidence="7">MurR/RpiR family transcriptional regulator</fullName>
    </submittedName>
</protein>
<sequence>MILDKLVNKYYQQLNDNDIHIIQTMNQNINLIHRLKIQELADISHTSISSIHRLSRKLGFDGYSDFKAYIKLNREFTTVSTDIIDSLEQDLQQTFKHLKMIDYDFISEQIDKAPFIYIYGTGIAQLNAAREAQRHFLSINKRVMVINDENELKIAMDQMDENDLLFIISLSGDTAHLKQNIEIMHTRNIQYISITTLKDNFLAQNAKYNIYVNSSPIQLFNQISYSSFLPYHIAFEIIVRKYSEWKQLHQGID</sequence>
<dbReference type="AlphaFoldDB" id="A0AAP1RSL6"/>
<dbReference type="InterPro" id="IPR036388">
    <property type="entry name" value="WH-like_DNA-bd_sf"/>
</dbReference>
<dbReference type="PROSITE" id="PS51071">
    <property type="entry name" value="HTH_RPIR"/>
    <property type="match status" value="1"/>
</dbReference>
<dbReference type="PANTHER" id="PTHR30514:SF1">
    <property type="entry name" value="HTH-TYPE TRANSCRIPTIONAL REGULATOR HEXR-RELATED"/>
    <property type="match status" value="1"/>
</dbReference>
<dbReference type="GO" id="GO:0097367">
    <property type="term" value="F:carbohydrate derivative binding"/>
    <property type="evidence" value="ECO:0007669"/>
    <property type="project" value="InterPro"/>
</dbReference>
<accession>A0AAP1RSL6</accession>
<feature type="domain" description="HTH rpiR-type" evidence="4">
    <location>
        <begin position="1"/>
        <end position="77"/>
    </location>
</feature>
<organism evidence="7 9">
    <name type="scientific">Mammaliicoccus lentus</name>
    <name type="common">Staphylococcus lentus</name>
    <dbReference type="NCBI Taxonomy" id="42858"/>
    <lineage>
        <taxon>Bacteria</taxon>
        <taxon>Bacillati</taxon>
        <taxon>Bacillota</taxon>
        <taxon>Bacilli</taxon>
        <taxon>Bacillales</taxon>
        <taxon>Staphylococcaceae</taxon>
        <taxon>Mammaliicoccus</taxon>
    </lineage>
</organism>
<keyword evidence="1" id="KW-0805">Transcription regulation</keyword>
<gene>
    <name evidence="6" type="ORF">KQ656_02490</name>
    <name evidence="7" type="ORF">PYH69_02020</name>
</gene>
<dbReference type="SUPFAM" id="SSF46689">
    <property type="entry name" value="Homeodomain-like"/>
    <property type="match status" value="1"/>
</dbReference>
<feature type="domain" description="SIS" evidence="5">
    <location>
        <begin position="106"/>
        <end position="244"/>
    </location>
</feature>
<dbReference type="SUPFAM" id="SSF53697">
    <property type="entry name" value="SIS domain"/>
    <property type="match status" value="1"/>
</dbReference>
<dbReference type="InterPro" id="IPR000281">
    <property type="entry name" value="HTH_RpiR"/>
</dbReference>
<dbReference type="InterPro" id="IPR009057">
    <property type="entry name" value="Homeodomain-like_sf"/>
</dbReference>
<dbReference type="CDD" id="cd05013">
    <property type="entry name" value="SIS_RpiR"/>
    <property type="match status" value="1"/>
</dbReference>
<evidence type="ECO:0000313" key="6">
    <source>
        <dbReference type="EMBL" id="MBU6112805.1"/>
    </source>
</evidence>
<dbReference type="GO" id="GO:0003677">
    <property type="term" value="F:DNA binding"/>
    <property type="evidence" value="ECO:0007669"/>
    <property type="project" value="UniProtKB-KW"/>
</dbReference>
<dbReference type="Pfam" id="PF01380">
    <property type="entry name" value="SIS"/>
    <property type="match status" value="1"/>
</dbReference>
<dbReference type="GO" id="GO:1901135">
    <property type="term" value="P:carbohydrate derivative metabolic process"/>
    <property type="evidence" value="ECO:0007669"/>
    <property type="project" value="InterPro"/>
</dbReference>
<proteinExistence type="predicted"/>
<evidence type="ECO:0000256" key="3">
    <source>
        <dbReference type="ARBA" id="ARBA00023163"/>
    </source>
</evidence>
<dbReference type="Gene3D" id="1.10.10.10">
    <property type="entry name" value="Winged helix-like DNA-binding domain superfamily/Winged helix DNA-binding domain"/>
    <property type="match status" value="1"/>
</dbReference>
<dbReference type="PROSITE" id="PS51464">
    <property type="entry name" value="SIS"/>
    <property type="match status" value="1"/>
</dbReference>
<reference evidence="6 8" key="1">
    <citation type="submission" date="2021-06" db="EMBL/GenBank/DDBJ databases">
        <title>Staphylococcus lentus K169 genome sequencing.</title>
        <authorList>
            <person name="Sundareshan S."/>
            <person name="Akhila D.S."/>
            <person name="Prachi D."/>
            <person name="Sivakumar R."/>
            <person name="Rajendhran J."/>
            <person name="Isloor S."/>
            <person name="Hegde N.R."/>
        </authorList>
    </citation>
    <scope>NUCLEOTIDE SEQUENCE [LARGE SCALE GENOMIC DNA]</scope>
    <source>
        <strain evidence="6 8">K169</strain>
    </source>
</reference>
<dbReference type="InterPro" id="IPR035472">
    <property type="entry name" value="RpiR-like_SIS"/>
</dbReference>
<evidence type="ECO:0000259" key="4">
    <source>
        <dbReference type="PROSITE" id="PS51071"/>
    </source>
</evidence>
<dbReference type="InterPro" id="IPR001347">
    <property type="entry name" value="SIS_dom"/>
</dbReference>
<evidence type="ECO:0000313" key="7">
    <source>
        <dbReference type="EMBL" id="WHI60426.1"/>
    </source>
</evidence>
<evidence type="ECO:0000256" key="1">
    <source>
        <dbReference type="ARBA" id="ARBA00023015"/>
    </source>
</evidence>
<evidence type="ECO:0000313" key="8">
    <source>
        <dbReference type="Proteomes" id="UP000770161"/>
    </source>
</evidence>